<dbReference type="EMBL" id="CP007536">
    <property type="protein sequence ID" value="AIC15790.1"/>
    <property type="molecule type" value="Genomic_DNA"/>
</dbReference>
<evidence type="ECO:0000313" key="2">
    <source>
        <dbReference type="Proteomes" id="UP000027093"/>
    </source>
</evidence>
<dbReference type="STRING" id="926571.NVIE_1576"/>
<dbReference type="RefSeq" id="WP_158435136.1">
    <property type="nucleotide sequence ID" value="NZ_CP007536.1"/>
</dbReference>
<evidence type="ECO:0000313" key="1">
    <source>
        <dbReference type="EMBL" id="AIC15790.1"/>
    </source>
</evidence>
<dbReference type="GeneID" id="74946810"/>
<name>A0A060HKL4_9ARCH</name>
<reference evidence="1 2" key="1">
    <citation type="journal article" date="2014" name="Int. J. Syst. Evol. Microbiol.">
        <title>Nitrososphaera viennensis gen. nov., sp. nov., an aerobic and mesophilic, ammonia-oxidizing archaeon from soil and a member of the archaeal phylum Thaumarchaeota.</title>
        <authorList>
            <person name="Stieglmeier M."/>
            <person name="Klingl A."/>
            <person name="Alves R.J."/>
            <person name="Rittmann S.K."/>
            <person name="Melcher M."/>
            <person name="Leisch N."/>
            <person name="Schleper C."/>
        </authorList>
    </citation>
    <scope>NUCLEOTIDE SEQUENCE [LARGE SCALE GENOMIC DNA]</scope>
    <source>
        <strain evidence="1">EN76</strain>
    </source>
</reference>
<accession>A0A060HKL4</accession>
<gene>
    <name evidence="1" type="ORF">NVIE_1576</name>
</gene>
<dbReference type="Proteomes" id="UP000027093">
    <property type="component" value="Chromosome"/>
</dbReference>
<dbReference type="KEGG" id="nvn:NVIE_1576"/>
<proteinExistence type="predicted"/>
<protein>
    <submittedName>
        <fullName evidence="1">Uncharacterized protein</fullName>
    </submittedName>
</protein>
<sequence>MSAAMVRWSYIVVCKKCGYISAEKLPEQEAKDLRHSHIEGSNGCTIGHITLMKVRT</sequence>
<dbReference type="AlphaFoldDB" id="A0A060HKL4"/>
<keyword evidence="2" id="KW-1185">Reference proteome</keyword>
<dbReference type="HOGENOM" id="CLU_3003277_0_0_2"/>
<dbReference type="OrthoDB" id="7011at2157"/>
<organism evidence="1 2">
    <name type="scientific">Nitrososphaera viennensis EN76</name>
    <dbReference type="NCBI Taxonomy" id="926571"/>
    <lineage>
        <taxon>Archaea</taxon>
        <taxon>Nitrososphaerota</taxon>
        <taxon>Nitrososphaeria</taxon>
        <taxon>Nitrososphaerales</taxon>
        <taxon>Nitrososphaeraceae</taxon>
        <taxon>Nitrososphaera</taxon>
    </lineage>
</organism>